<dbReference type="PANTHER" id="PTHR43976">
    <property type="entry name" value="SHORT CHAIN DEHYDROGENASE"/>
    <property type="match status" value="1"/>
</dbReference>
<dbReference type="RefSeq" id="WP_326509491.1">
    <property type="nucleotide sequence ID" value="NZ_JAWIIV010000037.1"/>
</dbReference>
<dbReference type="Gene3D" id="3.40.50.720">
    <property type="entry name" value="NAD(P)-binding Rossmann-like Domain"/>
    <property type="match status" value="1"/>
</dbReference>
<dbReference type="Proteomes" id="UP001352263">
    <property type="component" value="Unassembled WGS sequence"/>
</dbReference>
<dbReference type="PROSITE" id="PS00061">
    <property type="entry name" value="ADH_SHORT"/>
    <property type="match status" value="1"/>
</dbReference>
<proteinExistence type="inferred from homology"/>
<keyword evidence="5" id="KW-1185">Reference proteome</keyword>
<dbReference type="InterPro" id="IPR036291">
    <property type="entry name" value="NAD(P)-bd_dom_sf"/>
</dbReference>
<dbReference type="GO" id="GO:0016491">
    <property type="term" value="F:oxidoreductase activity"/>
    <property type="evidence" value="ECO:0007669"/>
    <property type="project" value="UniProtKB-KW"/>
</dbReference>
<evidence type="ECO:0000313" key="4">
    <source>
        <dbReference type="EMBL" id="MEC4722833.1"/>
    </source>
</evidence>
<dbReference type="CDD" id="cd05374">
    <property type="entry name" value="17beta-HSD-like_SDR_c"/>
    <property type="match status" value="1"/>
</dbReference>
<dbReference type="InterPro" id="IPR020904">
    <property type="entry name" value="Sc_DH/Rdtase_CS"/>
</dbReference>
<comment type="similarity">
    <text evidence="1 3">Belongs to the short-chain dehydrogenases/reductases (SDR) family.</text>
</comment>
<sequence>MKTILITGCSSGYGLETARLFHTKGWNVIATMRTPNAAVLAPTRRLQVLPLDVTLPESIDQALRLAGPIDVLVNNAGIGLFGAFEATPMATVREIFETNTFGTMAMTQAVLPQFRKRRSGLVINVTSTATMVSFPLVAAYTASKTAVEGFTESLALELAEFDIGIKLVEPGYGPTTRFGTNGVERMQGLIPEPYAPYARSVFAALGNPTAVTTEIAVAEAIWRAANDYAGTLRYPAGDDAVAIALTKGRQV</sequence>
<dbReference type="Pfam" id="PF00106">
    <property type="entry name" value="adh_short"/>
    <property type="match status" value="1"/>
</dbReference>
<accession>A0ABU6JH16</accession>
<reference evidence="4 5" key="1">
    <citation type="submission" date="2023-10" db="EMBL/GenBank/DDBJ databases">
        <title>Noviherbaspirillum sp. CPCC 100848 genome assembly.</title>
        <authorList>
            <person name="Li X.Y."/>
            <person name="Fang X.M."/>
        </authorList>
    </citation>
    <scope>NUCLEOTIDE SEQUENCE [LARGE SCALE GENOMIC DNA]</scope>
    <source>
        <strain evidence="4 5">CPCC 100848</strain>
    </source>
</reference>
<dbReference type="PRINTS" id="PR00081">
    <property type="entry name" value="GDHRDH"/>
</dbReference>
<dbReference type="InterPro" id="IPR002347">
    <property type="entry name" value="SDR_fam"/>
</dbReference>
<organism evidence="4 5">
    <name type="scientific">Noviherbaspirillum album</name>
    <dbReference type="NCBI Taxonomy" id="3080276"/>
    <lineage>
        <taxon>Bacteria</taxon>
        <taxon>Pseudomonadati</taxon>
        <taxon>Pseudomonadota</taxon>
        <taxon>Betaproteobacteria</taxon>
        <taxon>Burkholderiales</taxon>
        <taxon>Oxalobacteraceae</taxon>
        <taxon>Noviherbaspirillum</taxon>
    </lineage>
</organism>
<keyword evidence="2 4" id="KW-0560">Oxidoreductase</keyword>
<dbReference type="EMBL" id="JAWIIV010000037">
    <property type="protein sequence ID" value="MEC4722833.1"/>
    <property type="molecule type" value="Genomic_DNA"/>
</dbReference>
<name>A0ABU6JH16_9BURK</name>
<comment type="caution">
    <text evidence="4">The sequence shown here is derived from an EMBL/GenBank/DDBJ whole genome shotgun (WGS) entry which is preliminary data.</text>
</comment>
<dbReference type="PANTHER" id="PTHR43976:SF16">
    <property type="entry name" value="SHORT-CHAIN DEHYDROGENASE_REDUCTASE FAMILY PROTEIN"/>
    <property type="match status" value="1"/>
</dbReference>
<evidence type="ECO:0000256" key="1">
    <source>
        <dbReference type="ARBA" id="ARBA00006484"/>
    </source>
</evidence>
<evidence type="ECO:0000313" key="5">
    <source>
        <dbReference type="Proteomes" id="UP001352263"/>
    </source>
</evidence>
<evidence type="ECO:0000256" key="2">
    <source>
        <dbReference type="ARBA" id="ARBA00023002"/>
    </source>
</evidence>
<gene>
    <name evidence="4" type="ORF">RY831_27105</name>
</gene>
<dbReference type="SUPFAM" id="SSF51735">
    <property type="entry name" value="NAD(P)-binding Rossmann-fold domains"/>
    <property type="match status" value="1"/>
</dbReference>
<dbReference type="PRINTS" id="PR00080">
    <property type="entry name" value="SDRFAMILY"/>
</dbReference>
<protein>
    <submittedName>
        <fullName evidence="4">SDR family oxidoreductase</fullName>
        <ecNumber evidence="4">1.1.-.-</ecNumber>
    </submittedName>
</protein>
<dbReference type="EC" id="1.1.-.-" evidence="4"/>
<dbReference type="InterPro" id="IPR051911">
    <property type="entry name" value="SDR_oxidoreductase"/>
</dbReference>
<evidence type="ECO:0000256" key="3">
    <source>
        <dbReference type="RuleBase" id="RU000363"/>
    </source>
</evidence>